<feature type="active site" description="Acyl-thioester intermediate" evidence="2">
    <location>
        <position position="190"/>
    </location>
</feature>
<accession>A0A1S2M2Z8</accession>
<evidence type="ECO:0000256" key="2">
    <source>
        <dbReference type="PIRSR" id="PIRSR605754-1"/>
    </source>
</evidence>
<dbReference type="InterPro" id="IPR023365">
    <property type="entry name" value="Sortase_dom-sf"/>
</dbReference>
<dbReference type="Proteomes" id="UP000180057">
    <property type="component" value="Unassembled WGS sequence"/>
</dbReference>
<gene>
    <name evidence="3" type="ORF">BKP45_14360</name>
</gene>
<dbReference type="SUPFAM" id="SSF63817">
    <property type="entry name" value="Sortase"/>
    <property type="match status" value="1"/>
</dbReference>
<keyword evidence="1" id="KW-0378">Hydrolase</keyword>
<evidence type="ECO:0000256" key="1">
    <source>
        <dbReference type="ARBA" id="ARBA00022801"/>
    </source>
</evidence>
<protein>
    <submittedName>
        <fullName evidence="3">SrtB family sortase</fullName>
    </submittedName>
</protein>
<name>A0A1S2M2Z8_9BACI</name>
<dbReference type="Pfam" id="PF04203">
    <property type="entry name" value="Sortase"/>
    <property type="match status" value="1"/>
</dbReference>
<dbReference type="Gene3D" id="2.40.260.10">
    <property type="entry name" value="Sortase"/>
    <property type="match status" value="1"/>
</dbReference>
<dbReference type="InterPro" id="IPR009835">
    <property type="entry name" value="SrtB"/>
</dbReference>
<dbReference type="AlphaFoldDB" id="A0A1S2M2Z8"/>
<dbReference type="CDD" id="cd05826">
    <property type="entry name" value="Sortase_B"/>
    <property type="match status" value="1"/>
</dbReference>
<sequence length="207" mass="24611">MTRPIKEQKTIEDDIVVEVEKVITEKFQFLLDEVNQDIVGWITIPGTVIDYPVVKGEDNDFYLDRNVNKRKARAGSIFMDFRNSRVNDDIHTILYGHNMKDGSMFKELINFKDEYFFNKFRVIEYHNLYEQTEWEIFSVYVTNTDFYYIETDFSTNSDYQLFLDSIVKRSLFETDIEVMVGDQIMTLSTCDYDFEDARLVVHAKKVK</sequence>
<feature type="active site" description="Proton donor/acceptor" evidence="2">
    <location>
        <position position="97"/>
    </location>
</feature>
<dbReference type="GO" id="GO:0016787">
    <property type="term" value="F:hydrolase activity"/>
    <property type="evidence" value="ECO:0007669"/>
    <property type="project" value="UniProtKB-KW"/>
</dbReference>
<dbReference type="EMBL" id="MLQS01000022">
    <property type="protein sequence ID" value="OIJ19058.1"/>
    <property type="molecule type" value="Genomic_DNA"/>
</dbReference>
<dbReference type="InterPro" id="IPR005754">
    <property type="entry name" value="Sortase"/>
</dbReference>
<organism evidence="3 4">
    <name type="scientific">Anaerobacillus alkalidiazotrophicus</name>
    <dbReference type="NCBI Taxonomy" id="472963"/>
    <lineage>
        <taxon>Bacteria</taxon>
        <taxon>Bacillati</taxon>
        <taxon>Bacillota</taxon>
        <taxon>Bacilli</taxon>
        <taxon>Bacillales</taxon>
        <taxon>Bacillaceae</taxon>
        <taxon>Anaerobacillus</taxon>
    </lineage>
</organism>
<proteinExistence type="predicted"/>
<comment type="caution">
    <text evidence="3">The sequence shown here is derived from an EMBL/GenBank/DDBJ whole genome shotgun (WGS) entry which is preliminary data.</text>
</comment>
<reference evidence="3 4" key="1">
    <citation type="submission" date="2016-10" db="EMBL/GenBank/DDBJ databases">
        <title>Draft genome sequences of four alkaliphilic bacteria belonging to the Anaerobacillus genus.</title>
        <authorList>
            <person name="Bassil N.M."/>
            <person name="Lloyd J.R."/>
        </authorList>
    </citation>
    <scope>NUCLEOTIDE SEQUENCE [LARGE SCALE GENOMIC DNA]</scope>
    <source>
        <strain evidence="3 4">DSM 22531</strain>
    </source>
</reference>
<keyword evidence="4" id="KW-1185">Reference proteome</keyword>
<evidence type="ECO:0000313" key="3">
    <source>
        <dbReference type="EMBL" id="OIJ19058.1"/>
    </source>
</evidence>
<dbReference type="STRING" id="472963.BKP45_14360"/>
<evidence type="ECO:0000313" key="4">
    <source>
        <dbReference type="Proteomes" id="UP000180057"/>
    </source>
</evidence>
<dbReference type="NCBIfam" id="TIGR03064">
    <property type="entry name" value="sortase_srtB"/>
    <property type="match status" value="1"/>
</dbReference>